<reference evidence="2 3" key="1">
    <citation type="submission" date="2015-02" db="EMBL/GenBank/DDBJ databases">
        <title>Draft genome sequences of ten Microbacterium spp. with emphasis on heavy metal contaminated environments.</title>
        <authorList>
            <person name="Corretto E."/>
        </authorList>
    </citation>
    <scope>NUCLEOTIDE SEQUENCE [LARGE SCALE GENOMIC DNA]</scope>
    <source>
        <strain evidence="2 3">SA35</strain>
    </source>
</reference>
<keyword evidence="3" id="KW-1185">Reference proteome</keyword>
<name>A0A0M2HVH7_9MICO</name>
<keyword evidence="1" id="KW-1133">Transmembrane helix</keyword>
<comment type="caution">
    <text evidence="2">The sequence shown here is derived from an EMBL/GenBank/DDBJ whole genome shotgun (WGS) entry which is preliminary data.</text>
</comment>
<accession>A0A0M2HVH7</accession>
<dbReference type="PATRIC" id="fig|273678.4.peg.547"/>
<feature type="transmembrane region" description="Helical" evidence="1">
    <location>
        <begin position="12"/>
        <end position="38"/>
    </location>
</feature>
<dbReference type="OrthoDB" id="5077650at2"/>
<dbReference type="RefSeq" id="WP_045256232.1">
    <property type="nucleotide sequence ID" value="NZ_JYJB01000005.1"/>
</dbReference>
<feature type="transmembrane region" description="Helical" evidence="1">
    <location>
        <begin position="125"/>
        <end position="145"/>
    </location>
</feature>
<dbReference type="STRING" id="273678.RS84_00555"/>
<proteinExistence type="predicted"/>
<feature type="transmembrane region" description="Helical" evidence="1">
    <location>
        <begin position="83"/>
        <end position="105"/>
    </location>
</feature>
<protein>
    <submittedName>
        <fullName evidence="2">Uncharacterized protein</fullName>
    </submittedName>
</protein>
<sequence length="163" mass="16587">MSSDDPRRPPSAGVSALLALVLATIGFFALAVFGLGAMSFATDTDIISVPGLGQGPGITGMAAAVAAFGASTWFSVRPAHPSFFSALTVAIVTALVHLAAVWIAALLGTSDLIIATAVAGDLVRGGASAVLLIAAAIASWSGVALRRTRAQHPRWPWEEHDEA</sequence>
<organism evidence="2 3">
    <name type="scientific">Microbacterium hydrocarbonoxydans</name>
    <dbReference type="NCBI Taxonomy" id="273678"/>
    <lineage>
        <taxon>Bacteria</taxon>
        <taxon>Bacillati</taxon>
        <taxon>Actinomycetota</taxon>
        <taxon>Actinomycetes</taxon>
        <taxon>Micrococcales</taxon>
        <taxon>Microbacteriaceae</taxon>
        <taxon>Microbacterium</taxon>
    </lineage>
</organism>
<dbReference type="Proteomes" id="UP000033900">
    <property type="component" value="Unassembled WGS sequence"/>
</dbReference>
<dbReference type="EMBL" id="JYJB01000005">
    <property type="protein sequence ID" value="KJL48925.1"/>
    <property type="molecule type" value="Genomic_DNA"/>
</dbReference>
<evidence type="ECO:0000313" key="2">
    <source>
        <dbReference type="EMBL" id="KJL48925.1"/>
    </source>
</evidence>
<feature type="transmembrane region" description="Helical" evidence="1">
    <location>
        <begin position="58"/>
        <end position="76"/>
    </location>
</feature>
<keyword evidence="1" id="KW-0472">Membrane</keyword>
<dbReference type="AlphaFoldDB" id="A0A0M2HVH7"/>
<keyword evidence="1" id="KW-0812">Transmembrane</keyword>
<evidence type="ECO:0000256" key="1">
    <source>
        <dbReference type="SAM" id="Phobius"/>
    </source>
</evidence>
<gene>
    <name evidence="2" type="ORF">RS84_00555</name>
</gene>
<evidence type="ECO:0000313" key="3">
    <source>
        <dbReference type="Proteomes" id="UP000033900"/>
    </source>
</evidence>